<dbReference type="GeneID" id="130470144"/>
<sequence length="717" mass="82033">MGKQSKIDSIFKRKSTEISENNGDGDFSSLLAENLAIENRPSKHHRVETMEEIEYSQEVDAVFCLLCFLFNKPNGHPGQRAFTVDGFRNWKKVRNGMRCPLLNHVGKDPNSSHKLCEQACEDLLNQAQHMPHGCAMRGHDEKRGSVNRGNFLELVTLLSSYDKNVAKVVLDNAPKNASYISPDSQKEILQVVSEKVKWAIREEINNANYCIIVDEASDMSRKEQMAIVLRYVDNDGFVRERFFSLVHVSDTSSMTLKNEICSVLSHYGFDIRNIRGQGYDGASNMRGEWNGLQALISRECPYAYYIHCFAHRLQLALVAASKEVIPVYQFFSKLASIVTFVLGSCKRSDELRATFATEIASLIESNELQTGTGLNQMMNLQRPGDTRWSSHLKSISSLIKMFRATCNVLGKIVDEGNTPSQRGEAFSSLEAMNSFEFVFVLHLMKEIMEITDSLCQALQRKSQDILNAMHLVSSTKDLLQNLRDNGWETLLAKVKSFCEVQSVDVPDMSTCYVERRGRARRQRDNVSVEHHYRVDIFNAAIDFQLQELNNRFSEKAVEFLMLSCALDPREWCKGFQVDNLCKLVHKFYPQDFTDFEKEELRVQLLHFEAEITKNGDAQKLSGISELCRWLVETKKSDIYPLIHRLIKLILTLPVSTATTERAFSAMTIVKTRLRNKMDDDFLENCLIIYIEREIAKKFSVDSIINGFRDMKERRALL</sequence>
<dbReference type="PANTHER" id="PTHR11697:SF230">
    <property type="entry name" value="ZINC FINGER, MYM DOMAIN CONTAINING 1"/>
    <property type="match status" value="1"/>
</dbReference>
<dbReference type="SMART" id="SM00597">
    <property type="entry name" value="ZnF_TTF"/>
    <property type="match status" value="1"/>
</dbReference>
<dbReference type="InterPro" id="IPR006580">
    <property type="entry name" value="Znf_TTF"/>
</dbReference>
<accession>A0ABM3RJE4</accession>
<reference evidence="3" key="2">
    <citation type="submission" date="2025-08" db="UniProtKB">
        <authorList>
            <consortium name="RefSeq"/>
        </authorList>
    </citation>
    <scope>IDENTIFICATION</scope>
    <source>
        <tissue evidence="3">Leaf</tissue>
    </source>
</reference>
<evidence type="ECO:0000313" key="2">
    <source>
        <dbReference type="Proteomes" id="UP000813463"/>
    </source>
</evidence>
<dbReference type="InterPro" id="IPR012337">
    <property type="entry name" value="RNaseH-like_sf"/>
</dbReference>
<feature type="domain" description="TTF-type" evidence="1">
    <location>
        <begin position="38"/>
        <end position="136"/>
    </location>
</feature>
<dbReference type="SUPFAM" id="SSF53098">
    <property type="entry name" value="Ribonuclease H-like"/>
    <property type="match status" value="1"/>
</dbReference>
<evidence type="ECO:0000313" key="3">
    <source>
        <dbReference type="RefSeq" id="XP_056695733.1"/>
    </source>
</evidence>
<dbReference type="InterPro" id="IPR025398">
    <property type="entry name" value="DUF4371"/>
</dbReference>
<proteinExistence type="predicted"/>
<dbReference type="PANTHER" id="PTHR11697">
    <property type="entry name" value="GENERAL TRANSCRIPTION FACTOR 2-RELATED ZINC FINGER PROTEIN"/>
    <property type="match status" value="1"/>
</dbReference>
<keyword evidence="2" id="KW-1185">Reference proteome</keyword>
<dbReference type="Proteomes" id="UP000813463">
    <property type="component" value="Chromosome 3"/>
</dbReference>
<dbReference type="RefSeq" id="XP_056695733.1">
    <property type="nucleotide sequence ID" value="XM_056839755.1"/>
</dbReference>
<gene>
    <name evidence="3" type="primary">LOC130470144</name>
</gene>
<organism evidence="2 3">
    <name type="scientific">Spinacia oleracea</name>
    <name type="common">Spinach</name>
    <dbReference type="NCBI Taxonomy" id="3562"/>
    <lineage>
        <taxon>Eukaryota</taxon>
        <taxon>Viridiplantae</taxon>
        <taxon>Streptophyta</taxon>
        <taxon>Embryophyta</taxon>
        <taxon>Tracheophyta</taxon>
        <taxon>Spermatophyta</taxon>
        <taxon>Magnoliopsida</taxon>
        <taxon>eudicotyledons</taxon>
        <taxon>Gunneridae</taxon>
        <taxon>Pentapetalae</taxon>
        <taxon>Caryophyllales</taxon>
        <taxon>Chenopodiaceae</taxon>
        <taxon>Chenopodioideae</taxon>
        <taxon>Anserineae</taxon>
        <taxon>Spinacia</taxon>
    </lineage>
</organism>
<evidence type="ECO:0000259" key="1">
    <source>
        <dbReference type="SMART" id="SM00597"/>
    </source>
</evidence>
<protein>
    <recommendedName>
        <fullName evidence="1">TTF-type domain-containing protein</fullName>
    </recommendedName>
</protein>
<name>A0ABM3RJE4_SPIOL</name>
<reference evidence="2" key="1">
    <citation type="journal article" date="2021" name="Nat. Commun.">
        <title>Genomic analyses provide insights into spinach domestication and the genetic basis of agronomic traits.</title>
        <authorList>
            <person name="Cai X."/>
            <person name="Sun X."/>
            <person name="Xu C."/>
            <person name="Sun H."/>
            <person name="Wang X."/>
            <person name="Ge C."/>
            <person name="Zhang Z."/>
            <person name="Wang Q."/>
            <person name="Fei Z."/>
            <person name="Jiao C."/>
            <person name="Wang Q."/>
        </authorList>
    </citation>
    <scope>NUCLEOTIDE SEQUENCE [LARGE SCALE GENOMIC DNA]</scope>
    <source>
        <strain evidence="2">cv. Varoflay</strain>
    </source>
</reference>
<dbReference type="InterPro" id="IPR055298">
    <property type="entry name" value="AtLOH3-like"/>
</dbReference>
<dbReference type="Pfam" id="PF14291">
    <property type="entry name" value="DUF4371"/>
    <property type="match status" value="1"/>
</dbReference>
<dbReference type="Pfam" id="PF05699">
    <property type="entry name" value="Dimer_Tnp_hAT"/>
    <property type="match status" value="1"/>
</dbReference>
<dbReference type="InterPro" id="IPR008906">
    <property type="entry name" value="HATC_C_dom"/>
</dbReference>